<feature type="domain" description="VWFA" evidence="3">
    <location>
        <begin position="243"/>
        <end position="417"/>
    </location>
</feature>
<feature type="compositionally biased region" description="Polar residues" evidence="1">
    <location>
        <begin position="443"/>
        <end position="452"/>
    </location>
</feature>
<evidence type="ECO:0000256" key="1">
    <source>
        <dbReference type="SAM" id="MobiDB-lite"/>
    </source>
</evidence>
<dbReference type="SUPFAM" id="SSF53300">
    <property type="entry name" value="vWA-like"/>
    <property type="match status" value="2"/>
</dbReference>
<feature type="region of interest" description="Disordered" evidence="1">
    <location>
        <begin position="425"/>
        <end position="461"/>
    </location>
</feature>
<feature type="domain" description="VWFA" evidence="3">
    <location>
        <begin position="36"/>
        <end position="218"/>
    </location>
</feature>
<evidence type="ECO:0000259" key="3">
    <source>
        <dbReference type="PROSITE" id="PS50234"/>
    </source>
</evidence>
<gene>
    <name evidence="5" type="primary">LOC106159113</name>
</gene>
<evidence type="ECO:0000256" key="2">
    <source>
        <dbReference type="SAM" id="SignalP"/>
    </source>
</evidence>
<dbReference type="AlphaFoldDB" id="A0A1S3HXJ7"/>
<dbReference type="Proteomes" id="UP000085678">
    <property type="component" value="Unplaced"/>
</dbReference>
<feature type="signal peptide" evidence="2">
    <location>
        <begin position="1"/>
        <end position="19"/>
    </location>
</feature>
<dbReference type="GeneID" id="106159113"/>
<feature type="chain" id="PRO_5010237324" evidence="2">
    <location>
        <begin position="20"/>
        <end position="461"/>
    </location>
</feature>
<sequence>MDLRHIVLAVAAVCSMASAASVSKRAEEKICGKPSDIIFVIDASSSIWPPHFTKQLKFIQNVVDQFNVKDDGSGTRIGAVVFSNAELTRVAFDLNDHFGKAALRKAIEGIKQMGGNTYTDTALEMVRTKLLNKAAGARMHSEVPQIVIVMTDGVSQDPPETARQAQLIKDIKGVKIISLGIGLKVNMGEIMDLASEPKDHNAFTVNSYDGLESIKKELAIEACPEVLPPCDVTTNCGINKTADVAFVLGETVTRSGVSTGRALDFVKNVTADMHIGPNEIRVAMVPKECNTPGYHFNEYSTYESMVGHMDKYKKIEQTTAARLRYMTRETFSVRNGARAGVRKIAVVIVDGKSENRPAIYAAAKAAKQAGVELIAIGVGDNIEPKELGIIATSRRHVIRLQDYSQLRGQLRRLFYRVVCKGGVDPDPDDRCDKEEEEEEDNNALPSGFSNFRGNIPPGYPY</sequence>
<reference evidence="5" key="1">
    <citation type="submission" date="2025-08" db="UniProtKB">
        <authorList>
            <consortium name="RefSeq"/>
        </authorList>
    </citation>
    <scope>IDENTIFICATION</scope>
    <source>
        <tissue evidence="5">Gonads</tissue>
    </source>
</reference>
<dbReference type="PANTHER" id="PTHR24020">
    <property type="entry name" value="COLLAGEN ALPHA"/>
    <property type="match status" value="1"/>
</dbReference>
<dbReference type="OrthoDB" id="687730at2759"/>
<dbReference type="STRING" id="7574.A0A1S3HXJ7"/>
<dbReference type="Pfam" id="PF00092">
    <property type="entry name" value="VWA"/>
    <property type="match status" value="2"/>
</dbReference>
<dbReference type="InterPro" id="IPR002035">
    <property type="entry name" value="VWF_A"/>
</dbReference>
<dbReference type="PROSITE" id="PS50234">
    <property type="entry name" value="VWFA"/>
    <property type="match status" value="2"/>
</dbReference>
<evidence type="ECO:0000313" key="4">
    <source>
        <dbReference type="Proteomes" id="UP000085678"/>
    </source>
</evidence>
<keyword evidence="4" id="KW-1185">Reference proteome</keyword>
<dbReference type="Gene3D" id="3.40.50.410">
    <property type="entry name" value="von Willebrand factor, type A domain"/>
    <property type="match status" value="2"/>
</dbReference>
<evidence type="ECO:0000313" key="5">
    <source>
        <dbReference type="RefSeq" id="XP_013390757.1"/>
    </source>
</evidence>
<dbReference type="InterPro" id="IPR050525">
    <property type="entry name" value="ECM_Assembly_Org"/>
</dbReference>
<keyword evidence="2" id="KW-0732">Signal</keyword>
<protein>
    <submittedName>
        <fullName evidence="5">Cartilage matrix protein</fullName>
    </submittedName>
</protein>
<dbReference type="RefSeq" id="XP_013390757.1">
    <property type="nucleotide sequence ID" value="XM_013535303.1"/>
</dbReference>
<dbReference type="PRINTS" id="PR00453">
    <property type="entry name" value="VWFADOMAIN"/>
</dbReference>
<dbReference type="InterPro" id="IPR036465">
    <property type="entry name" value="vWFA_dom_sf"/>
</dbReference>
<dbReference type="SMART" id="SM00327">
    <property type="entry name" value="VWA"/>
    <property type="match status" value="2"/>
</dbReference>
<proteinExistence type="predicted"/>
<accession>A0A1S3HXJ7</accession>
<dbReference type="CDD" id="cd01450">
    <property type="entry name" value="vWFA_subfamily_ECM"/>
    <property type="match status" value="1"/>
</dbReference>
<dbReference type="PANTHER" id="PTHR24020:SF20">
    <property type="entry name" value="PH DOMAIN-CONTAINING PROTEIN"/>
    <property type="match status" value="1"/>
</dbReference>
<dbReference type="InParanoid" id="A0A1S3HXJ7"/>
<organism evidence="4 5">
    <name type="scientific">Lingula anatina</name>
    <name type="common">Brachiopod</name>
    <name type="synonym">Lingula unguis</name>
    <dbReference type="NCBI Taxonomy" id="7574"/>
    <lineage>
        <taxon>Eukaryota</taxon>
        <taxon>Metazoa</taxon>
        <taxon>Spiralia</taxon>
        <taxon>Lophotrochozoa</taxon>
        <taxon>Brachiopoda</taxon>
        <taxon>Linguliformea</taxon>
        <taxon>Lingulata</taxon>
        <taxon>Lingulida</taxon>
        <taxon>Linguloidea</taxon>
        <taxon>Lingulidae</taxon>
        <taxon>Lingula</taxon>
    </lineage>
</organism>
<name>A0A1S3HXJ7_LINAN</name>
<dbReference type="KEGG" id="lak:106159113"/>